<proteinExistence type="predicted"/>
<protein>
    <submittedName>
        <fullName evidence="2">Ras-related protein Rap-2c isoform X1</fullName>
    </submittedName>
</protein>
<dbReference type="RefSeq" id="XP_074214900.1">
    <property type="nucleotide sequence ID" value="XM_074358799.1"/>
</dbReference>
<dbReference type="Proteomes" id="UP001732780">
    <property type="component" value="Chromosome X"/>
</dbReference>
<gene>
    <name evidence="2" type="primary">RAP2C</name>
</gene>
<evidence type="ECO:0000313" key="1">
    <source>
        <dbReference type="Proteomes" id="UP001732780"/>
    </source>
</evidence>
<name>A0AC58PXZ1_CAMBA</name>
<keyword evidence="1" id="KW-1185">Reference proteome</keyword>
<reference evidence="2" key="1">
    <citation type="submission" date="2025-08" db="UniProtKB">
        <authorList>
            <consortium name="RefSeq"/>
        </authorList>
    </citation>
    <scope>IDENTIFICATION</scope>
    <source>
        <tissue evidence="2">Blood</tissue>
    </source>
</reference>
<accession>A0AC58PXZ1</accession>
<sequence>MGRGGAFRGVGGGTVGSSGRRAENRRTLEVLREALCQGHSPEPKPSPAVSARQGAAPEPPGSPRRGGTFPTGSDPVQSRGTGAPQPVCQGNPSGCALGGWGGVGEKKKSWVRQESQRPPPPPPDGPRLFPLCEPQRRGGGETEEPAGGHGLGVTEPPGRPGGCGRQGRTTPAGAAAQRPARAATTGAEPTGLGRLGGATRKRGPWAPLCEGRGRGAGQPLAAGSADASLTAGDLRQSRDAHPFPLGGAFRPPPPRAAPGSPSPHAPCLGFSSYRKGITIPSPPTRHFALSPPPPLTSSSSPFGPSSALHSPPGFADFRPPSASPSRAAASGVLFFPPSGRSW</sequence>
<organism evidence="1 2">
    <name type="scientific">Camelus bactrianus</name>
    <name type="common">Bactrian camel</name>
    <dbReference type="NCBI Taxonomy" id="9837"/>
    <lineage>
        <taxon>Eukaryota</taxon>
        <taxon>Metazoa</taxon>
        <taxon>Chordata</taxon>
        <taxon>Craniata</taxon>
        <taxon>Vertebrata</taxon>
        <taxon>Euteleostomi</taxon>
        <taxon>Mammalia</taxon>
        <taxon>Eutheria</taxon>
        <taxon>Laurasiatheria</taxon>
        <taxon>Artiodactyla</taxon>
        <taxon>Tylopoda</taxon>
        <taxon>Camelidae</taxon>
        <taxon>Camelus</taxon>
    </lineage>
</organism>
<evidence type="ECO:0000313" key="2">
    <source>
        <dbReference type="RefSeq" id="XP_074214900.1"/>
    </source>
</evidence>